<feature type="region of interest" description="Disordered" evidence="7">
    <location>
        <begin position="573"/>
        <end position="693"/>
    </location>
</feature>
<dbReference type="PROSITE" id="PS51032">
    <property type="entry name" value="AP2_ERF"/>
    <property type="match status" value="2"/>
</dbReference>
<dbReference type="InterPro" id="IPR003386">
    <property type="entry name" value="LACT/PDAT_acylTrfase"/>
</dbReference>
<accession>A0A9D4ABE8</accession>
<dbReference type="GO" id="GO:0008374">
    <property type="term" value="F:O-acyltransferase activity"/>
    <property type="evidence" value="ECO:0007669"/>
    <property type="project" value="InterPro"/>
</dbReference>
<comment type="subcellular location">
    <subcellularLocation>
        <location evidence="1">Nucleus</location>
    </subcellularLocation>
</comment>
<reference evidence="9 10" key="1">
    <citation type="journal article" date="2021" name="Plant Biotechnol. J.">
        <title>Multi-omics assisted identification of the key and species-specific regulatory components of drought-tolerant mechanisms in Gossypium stocksii.</title>
        <authorList>
            <person name="Yu D."/>
            <person name="Ke L."/>
            <person name="Zhang D."/>
            <person name="Wu Y."/>
            <person name="Sun Y."/>
            <person name="Mei J."/>
            <person name="Sun J."/>
            <person name="Sun Y."/>
        </authorList>
    </citation>
    <scope>NUCLEOTIDE SEQUENCE [LARGE SCALE GENOMIC DNA]</scope>
    <source>
        <strain evidence="10">cv. E1</strain>
        <tissue evidence="9">Leaf</tissue>
    </source>
</reference>
<keyword evidence="2" id="KW-0677">Repeat</keyword>
<feature type="compositionally biased region" description="Gly residues" evidence="7">
    <location>
        <begin position="655"/>
        <end position="664"/>
    </location>
</feature>
<dbReference type="GO" id="GO:0003677">
    <property type="term" value="F:DNA binding"/>
    <property type="evidence" value="ECO:0007669"/>
    <property type="project" value="UniProtKB-KW"/>
</dbReference>
<feature type="domain" description="AP2/ERF" evidence="8">
    <location>
        <begin position="708"/>
        <end position="771"/>
    </location>
</feature>
<dbReference type="Gene3D" id="3.30.730.10">
    <property type="entry name" value="AP2/ERF domain"/>
    <property type="match status" value="2"/>
</dbReference>
<comment type="caution">
    <text evidence="9">The sequence shown here is derived from an EMBL/GenBank/DDBJ whole genome shotgun (WGS) entry which is preliminary data.</text>
</comment>
<evidence type="ECO:0000256" key="5">
    <source>
        <dbReference type="ARBA" id="ARBA00023163"/>
    </source>
</evidence>
<protein>
    <recommendedName>
        <fullName evidence="8">AP2/ERF domain-containing protein</fullName>
    </recommendedName>
</protein>
<dbReference type="SUPFAM" id="SSF54171">
    <property type="entry name" value="DNA-binding domain"/>
    <property type="match status" value="2"/>
</dbReference>
<dbReference type="CDD" id="cd00018">
    <property type="entry name" value="AP2"/>
    <property type="match status" value="2"/>
</dbReference>
<dbReference type="EMBL" id="JAIQCV010000004">
    <property type="protein sequence ID" value="KAH1105688.1"/>
    <property type="molecule type" value="Genomic_DNA"/>
</dbReference>
<dbReference type="InterPro" id="IPR001471">
    <property type="entry name" value="AP2/ERF_dom"/>
</dbReference>
<dbReference type="InterPro" id="IPR016177">
    <property type="entry name" value="DNA-bd_dom_sf"/>
</dbReference>
<evidence type="ECO:0000256" key="4">
    <source>
        <dbReference type="ARBA" id="ARBA00023125"/>
    </source>
</evidence>
<organism evidence="9 10">
    <name type="scientific">Gossypium stocksii</name>
    <dbReference type="NCBI Taxonomy" id="47602"/>
    <lineage>
        <taxon>Eukaryota</taxon>
        <taxon>Viridiplantae</taxon>
        <taxon>Streptophyta</taxon>
        <taxon>Embryophyta</taxon>
        <taxon>Tracheophyta</taxon>
        <taxon>Spermatophyta</taxon>
        <taxon>Magnoliopsida</taxon>
        <taxon>eudicotyledons</taxon>
        <taxon>Gunneridae</taxon>
        <taxon>Pentapetalae</taxon>
        <taxon>rosids</taxon>
        <taxon>malvids</taxon>
        <taxon>Malvales</taxon>
        <taxon>Malvaceae</taxon>
        <taxon>Malvoideae</taxon>
        <taxon>Gossypium</taxon>
    </lineage>
</organism>
<sequence>MLRDRLCPCFGSQSSGDTGPDLDPVLLVSGIGGSILHSKKKLFGIEFETRVWVRILFSDMEFKKKLWSLYNPKTGYTESLDEDVEILVPDDDYGLYAIDILDPSLVIKLLHFSEVYHFHDMIDMLVGCGYKKGTSLFGYGYDFRQSNRIDKLMDGLNVKLETAYKASGGRKVTIISHSMGGLLVMCFMSLHNEVFSKYVNKWITIACPFQGAPGCINDALLTGLQFIEGFEAYFFVSRWTMHQLLVECPSVYEMLPNPYFSWKMQPQINVWRAHTEDGETSVKLESYSPIESISLFKEALRHNELDYGGNTIALPFNFSILNWAAGTRKFIDNAKLPSGVHFYNIYGTSFDTPFDVCYGTETSPIADLSEICHTMPQYTYVDGDGTVPAESAMADGFEAVERVGVAATHRGLLCDQTVFKLIQKWLGIEQKIKKQSKTSKVVQEVLFFLSKMKTLHGWEGNKIKIAEKEKEVSRLGFNSDGISGTDVSGECFDLAGDSSAPSLNLPPPFGILEAFNRNSNQPQDWNMKGSELSMVMGGSSCNTQEPKLENFLGNHGCHTMYDTTTGQYPLYTTTTARTTNGGGDEDNSTNNNTNLTHGASNSNTNSGNSIGLSMIKTWLRNQPAPPPTQVETKNNGGGGSGGGGASQSLSLSMSTGGGGGGSGGESSSSDNKKTPPQPPSAGVEITQTGSNEAVARKSIDTFGQRTSIYRGVTRHRWTGRYEAHLWDNSCRREGQSRKGRQGGYDKEEKAARAYDLAALKYWGTTTTTNFPISNYEKELEEMKHMTRQEYVASLRRKSSGFSRGASMYRGVTRHHQHGRWQARIGRVAGNKDLYLGTFSTQEEAAEAYDIAAIKFRGLNAVTNFDMSRYDVKSILESSQLPIGGAAKRLKDVEQAEMAMDMVQRSDGDNINTHLPDGINTYGTSGWPTIAYQQAQPFSMHYPYGQRIWCKQEHDSDPDHAFHDLHQLQLGSTHNFFQPSVLHNLMAMESSSMEHSSGSNTNSVIYNNTVSDGAGYGGYAIPLGTVIPTDTNQNQSNDFGDNSNNEVKALGYENVYTSTDPYHSRNMYYLSQQSSSSTSQASPCNNWVPTAVPTIAQRSSNMAVCHGAPTFTVWNDT</sequence>
<evidence type="ECO:0000313" key="10">
    <source>
        <dbReference type="Proteomes" id="UP000828251"/>
    </source>
</evidence>
<evidence type="ECO:0000256" key="7">
    <source>
        <dbReference type="SAM" id="MobiDB-lite"/>
    </source>
</evidence>
<keyword evidence="6" id="KW-0539">Nucleus</keyword>
<keyword evidence="10" id="KW-1185">Reference proteome</keyword>
<dbReference type="InterPro" id="IPR029058">
    <property type="entry name" value="AB_hydrolase_fold"/>
</dbReference>
<keyword evidence="4" id="KW-0238">DNA-binding</keyword>
<feature type="compositionally biased region" description="Polar residues" evidence="7">
    <location>
        <begin position="588"/>
        <end position="599"/>
    </location>
</feature>
<dbReference type="SUPFAM" id="SSF53474">
    <property type="entry name" value="alpha/beta-Hydrolases"/>
    <property type="match status" value="1"/>
</dbReference>
<dbReference type="FunFam" id="3.30.730.10:FF:000003">
    <property type="entry name" value="AP2-like ethylene-responsive transcription factor ANT"/>
    <property type="match status" value="1"/>
</dbReference>
<dbReference type="SMART" id="SM00380">
    <property type="entry name" value="AP2"/>
    <property type="match status" value="2"/>
</dbReference>
<gene>
    <name evidence="9" type="ORF">J1N35_009456</name>
</gene>
<dbReference type="PANTHER" id="PTHR11440">
    <property type="entry name" value="LECITHIN-CHOLESTEROL ACYLTRANSFERASE-RELATED"/>
    <property type="match status" value="1"/>
</dbReference>
<dbReference type="Proteomes" id="UP000828251">
    <property type="component" value="Unassembled WGS sequence"/>
</dbReference>
<dbReference type="InterPro" id="IPR036955">
    <property type="entry name" value="AP2/ERF_dom_sf"/>
</dbReference>
<dbReference type="AlphaFoldDB" id="A0A9D4ABE8"/>
<dbReference type="Gene3D" id="3.40.50.1820">
    <property type="entry name" value="alpha/beta hydrolase"/>
    <property type="match status" value="1"/>
</dbReference>
<keyword evidence="3" id="KW-0805">Transcription regulation</keyword>
<evidence type="ECO:0000256" key="2">
    <source>
        <dbReference type="ARBA" id="ARBA00022737"/>
    </source>
</evidence>
<dbReference type="OrthoDB" id="207175at2759"/>
<feature type="compositionally biased region" description="Low complexity" evidence="7">
    <location>
        <begin position="600"/>
        <end position="609"/>
    </location>
</feature>
<evidence type="ECO:0000313" key="9">
    <source>
        <dbReference type="EMBL" id="KAH1105688.1"/>
    </source>
</evidence>
<name>A0A9D4ABE8_9ROSI</name>
<proteinExistence type="predicted"/>
<keyword evidence="5" id="KW-0804">Transcription</keyword>
<dbReference type="Pfam" id="PF00847">
    <property type="entry name" value="AP2"/>
    <property type="match status" value="1"/>
</dbReference>
<feature type="domain" description="AP2/ERF" evidence="8">
    <location>
        <begin position="807"/>
        <end position="865"/>
    </location>
</feature>
<feature type="compositionally biased region" description="Gly residues" evidence="7">
    <location>
        <begin position="635"/>
        <end position="645"/>
    </location>
</feature>
<evidence type="ECO:0000256" key="3">
    <source>
        <dbReference type="ARBA" id="ARBA00023015"/>
    </source>
</evidence>
<dbReference type="PRINTS" id="PR00367">
    <property type="entry name" value="ETHRSPELEMNT"/>
</dbReference>
<dbReference type="Pfam" id="PF02450">
    <property type="entry name" value="LCAT"/>
    <property type="match status" value="1"/>
</dbReference>
<dbReference type="GO" id="GO:0005634">
    <property type="term" value="C:nucleus"/>
    <property type="evidence" value="ECO:0007669"/>
    <property type="project" value="UniProtKB-SubCell"/>
</dbReference>
<dbReference type="GO" id="GO:0006629">
    <property type="term" value="P:lipid metabolic process"/>
    <property type="evidence" value="ECO:0007669"/>
    <property type="project" value="InterPro"/>
</dbReference>
<evidence type="ECO:0000259" key="8">
    <source>
        <dbReference type="PROSITE" id="PS51032"/>
    </source>
</evidence>
<dbReference type="FunFam" id="3.30.730.10:FF:000002">
    <property type="entry name" value="AP2-like ethylene-responsive transcription factor"/>
    <property type="match status" value="1"/>
</dbReference>
<dbReference type="GO" id="GO:0003700">
    <property type="term" value="F:DNA-binding transcription factor activity"/>
    <property type="evidence" value="ECO:0007669"/>
    <property type="project" value="InterPro"/>
</dbReference>
<evidence type="ECO:0000256" key="1">
    <source>
        <dbReference type="ARBA" id="ARBA00004123"/>
    </source>
</evidence>
<evidence type="ECO:0000256" key="6">
    <source>
        <dbReference type="ARBA" id="ARBA00023242"/>
    </source>
</evidence>